<gene>
    <name evidence="2" type="ORF">CAEBREN_15530</name>
</gene>
<feature type="domain" description="BTB" evidence="1">
    <location>
        <begin position="143"/>
        <end position="210"/>
    </location>
</feature>
<dbReference type="InterPro" id="IPR000210">
    <property type="entry name" value="BTB/POZ_dom"/>
</dbReference>
<dbReference type="Proteomes" id="UP000008068">
    <property type="component" value="Unassembled WGS sequence"/>
</dbReference>
<dbReference type="Gene3D" id="3.30.710.10">
    <property type="entry name" value="Potassium Channel Kv1.1, Chain A"/>
    <property type="match status" value="1"/>
</dbReference>
<dbReference type="Pfam" id="PF00917">
    <property type="entry name" value="MATH"/>
    <property type="match status" value="1"/>
</dbReference>
<dbReference type="STRING" id="135651.G0NW74"/>
<evidence type="ECO:0000259" key="1">
    <source>
        <dbReference type="PROSITE" id="PS50097"/>
    </source>
</evidence>
<name>G0NW74_CAEBE</name>
<evidence type="ECO:0000313" key="2">
    <source>
        <dbReference type="EMBL" id="EGT38667.1"/>
    </source>
</evidence>
<dbReference type="Pfam" id="PF00651">
    <property type="entry name" value="BTB"/>
    <property type="match status" value="1"/>
</dbReference>
<protein>
    <recommendedName>
        <fullName evidence="1">BTB domain-containing protein</fullName>
    </recommendedName>
</protein>
<dbReference type="SUPFAM" id="SSF54695">
    <property type="entry name" value="POZ domain"/>
    <property type="match status" value="1"/>
</dbReference>
<dbReference type="InterPro" id="IPR052664">
    <property type="entry name" value="BTB-MATH_domain_protein"/>
</dbReference>
<organism evidence="3">
    <name type="scientific">Caenorhabditis brenneri</name>
    <name type="common">Nematode worm</name>
    <dbReference type="NCBI Taxonomy" id="135651"/>
    <lineage>
        <taxon>Eukaryota</taxon>
        <taxon>Metazoa</taxon>
        <taxon>Ecdysozoa</taxon>
        <taxon>Nematoda</taxon>
        <taxon>Chromadorea</taxon>
        <taxon>Rhabditida</taxon>
        <taxon>Rhabditina</taxon>
        <taxon>Rhabditomorpha</taxon>
        <taxon>Rhabditoidea</taxon>
        <taxon>Rhabditidae</taxon>
        <taxon>Peloderinae</taxon>
        <taxon>Caenorhabditis</taxon>
    </lineage>
</organism>
<dbReference type="SUPFAM" id="SSF49599">
    <property type="entry name" value="TRAF domain-like"/>
    <property type="match status" value="1"/>
</dbReference>
<evidence type="ECO:0000313" key="3">
    <source>
        <dbReference type="Proteomes" id="UP000008068"/>
    </source>
</evidence>
<accession>G0NW74</accession>
<dbReference type="OrthoDB" id="5866811at2759"/>
<dbReference type="PANTHER" id="PTHR22743">
    <property type="entry name" value="MEPRIN/TRAF-LIKE MATH FAMILY-C.ELEGANS"/>
    <property type="match status" value="1"/>
</dbReference>
<dbReference type="AlphaFoldDB" id="G0NW74"/>
<dbReference type="EMBL" id="GL379962">
    <property type="protein sequence ID" value="EGT38667.1"/>
    <property type="molecule type" value="Genomic_DNA"/>
</dbReference>
<dbReference type="InParanoid" id="G0NW74"/>
<dbReference type="PANTHER" id="PTHR22743:SF165">
    <property type="entry name" value="BTB AND MATH DOMAIN CONTAINING-RELATED"/>
    <property type="match status" value="1"/>
</dbReference>
<keyword evidence="3" id="KW-1185">Reference proteome</keyword>
<dbReference type="HOGENOM" id="CLU_051249_1_1_1"/>
<reference evidence="3" key="1">
    <citation type="submission" date="2011-07" db="EMBL/GenBank/DDBJ databases">
        <authorList>
            <consortium name="Caenorhabditis brenneri Sequencing and Analysis Consortium"/>
            <person name="Wilson R.K."/>
        </authorList>
    </citation>
    <scope>NUCLEOTIDE SEQUENCE [LARGE SCALE GENOMIC DNA]</scope>
    <source>
        <strain evidence="3">PB2801</strain>
    </source>
</reference>
<dbReference type="eggNOG" id="ENOG502QUFU">
    <property type="taxonomic scope" value="Eukaryota"/>
</dbReference>
<dbReference type="InterPro" id="IPR011333">
    <property type="entry name" value="SKP1/BTB/POZ_sf"/>
</dbReference>
<dbReference type="InterPro" id="IPR002083">
    <property type="entry name" value="MATH/TRAF_dom"/>
</dbReference>
<dbReference type="PROSITE" id="PS50097">
    <property type="entry name" value="BTB"/>
    <property type="match status" value="1"/>
</dbReference>
<dbReference type="SMART" id="SM00061">
    <property type="entry name" value="MATH"/>
    <property type="match status" value="1"/>
</dbReference>
<sequence length="306" mass="34954">MSTAENQFTLIHVVRDVSNLPNYMLQSPEMKRCNIPWRIGYLRDGDTFVTYLMCCQPRTNKDWTVVTKGTSKVILTNGSHSSFPFEFIVANDSQYSTLATGFPLPLSIDDTAIIEIEVIIESVTGIDAPEKIRNFGVEAKEFSDVVLKIDGEKFYVSKMYLATQSTYFNTLLMGKFKEGKKRVVELKDIDPANFQVFLELLYVDKTLTDSNIENVLKLVEMYDAKNAARLCEQYLMFESSHSLRTKLKIAAQYKFKELKTHCLNNIRSRADIRAVKGKNIDNSDESMQLDPSIADDLFELSLRLRS</sequence>
<proteinExistence type="predicted"/>
<dbReference type="SMART" id="SM00225">
    <property type="entry name" value="BTB"/>
    <property type="match status" value="1"/>
</dbReference>
<dbReference type="CDD" id="cd18186">
    <property type="entry name" value="BTB_POZ_ZBTB_KLHL-like"/>
    <property type="match status" value="1"/>
</dbReference>